<gene>
    <name evidence="10" type="ORF">K8U80_00555</name>
</gene>
<dbReference type="GO" id="GO:0016740">
    <property type="term" value="F:transferase activity"/>
    <property type="evidence" value="ECO:0007669"/>
    <property type="project" value="UniProtKB-KW"/>
</dbReference>
<evidence type="ECO:0000256" key="7">
    <source>
        <dbReference type="SAM" id="MobiDB-lite"/>
    </source>
</evidence>
<dbReference type="CDD" id="cd16913">
    <property type="entry name" value="YkuD_like"/>
    <property type="match status" value="1"/>
</dbReference>
<evidence type="ECO:0000256" key="4">
    <source>
        <dbReference type="ARBA" id="ARBA00022984"/>
    </source>
</evidence>
<feature type="active site" description="Proton donor/acceptor" evidence="6">
    <location>
        <position position="571"/>
    </location>
</feature>
<evidence type="ECO:0000313" key="11">
    <source>
        <dbReference type="Proteomes" id="UP000746751"/>
    </source>
</evidence>
<reference evidence="10" key="1">
    <citation type="journal article" date="2021" name="PeerJ">
        <title>Extensive microbial diversity within the chicken gut microbiome revealed by metagenomics and culture.</title>
        <authorList>
            <person name="Gilroy R."/>
            <person name="Ravi A."/>
            <person name="Getino M."/>
            <person name="Pursley I."/>
            <person name="Horton D.L."/>
            <person name="Alikhan N.F."/>
            <person name="Baker D."/>
            <person name="Gharbi K."/>
            <person name="Hall N."/>
            <person name="Watson M."/>
            <person name="Adriaenssens E.M."/>
            <person name="Foster-Nyarko E."/>
            <person name="Jarju S."/>
            <person name="Secka A."/>
            <person name="Antonio M."/>
            <person name="Oren A."/>
            <person name="Chaudhuri R.R."/>
            <person name="La Ragione R."/>
            <person name="Hildebrand F."/>
            <person name="Pallen M.J."/>
        </authorList>
    </citation>
    <scope>NUCLEOTIDE SEQUENCE</scope>
    <source>
        <strain evidence="10">ChiGjej2B2-7701</strain>
    </source>
</reference>
<keyword evidence="2" id="KW-0808">Transferase</keyword>
<dbReference type="PANTHER" id="PTHR30582:SF33">
    <property type="entry name" value="EXPORTED PROTEIN"/>
    <property type="match status" value="1"/>
</dbReference>
<dbReference type="AlphaFoldDB" id="A0A921INJ6"/>
<dbReference type="InterPro" id="IPR005490">
    <property type="entry name" value="LD_TPept_cat_dom"/>
</dbReference>
<evidence type="ECO:0000256" key="5">
    <source>
        <dbReference type="ARBA" id="ARBA00023316"/>
    </source>
</evidence>
<evidence type="ECO:0000256" key="1">
    <source>
        <dbReference type="ARBA" id="ARBA00004752"/>
    </source>
</evidence>
<dbReference type="GO" id="GO:0008360">
    <property type="term" value="P:regulation of cell shape"/>
    <property type="evidence" value="ECO:0007669"/>
    <property type="project" value="UniProtKB-UniRule"/>
</dbReference>
<dbReference type="InterPro" id="IPR038054">
    <property type="entry name" value="LD_TPept-like_central_sf"/>
</dbReference>
<dbReference type="SUPFAM" id="SSF141523">
    <property type="entry name" value="L,D-transpeptidase catalytic domain-like"/>
    <property type="match status" value="1"/>
</dbReference>
<evidence type="ECO:0000256" key="2">
    <source>
        <dbReference type="ARBA" id="ARBA00022679"/>
    </source>
</evidence>
<evidence type="ECO:0000256" key="6">
    <source>
        <dbReference type="PROSITE-ProRule" id="PRU01373"/>
    </source>
</evidence>
<feature type="active site" description="Nucleophile" evidence="6">
    <location>
        <position position="595"/>
    </location>
</feature>
<keyword evidence="4 6" id="KW-0573">Peptidoglycan synthesis</keyword>
<dbReference type="GO" id="GO:0005576">
    <property type="term" value="C:extracellular region"/>
    <property type="evidence" value="ECO:0007669"/>
    <property type="project" value="TreeGrafter"/>
</dbReference>
<feature type="region of interest" description="Disordered" evidence="7">
    <location>
        <begin position="1"/>
        <end position="48"/>
    </location>
</feature>
<dbReference type="Proteomes" id="UP000746751">
    <property type="component" value="Unassembled WGS sequence"/>
</dbReference>
<keyword evidence="8" id="KW-0472">Membrane</keyword>
<dbReference type="InterPro" id="IPR050979">
    <property type="entry name" value="LD-transpeptidase"/>
</dbReference>
<keyword evidence="3 6" id="KW-0133">Cell shape</keyword>
<sequence length="620" mass="66115">MAFNEDDMDRLTPVDPSQMPGHASRRATHQHAAGRPAVPSNPQDPDSTVYFDAAQAASAGARTAPRTYGAALRAEQLQAQGIPSPATSPAAEAEPEFTPIATQADREQTVPAAEQAPYATGAYDYSQVDAGGHGGPKRHRGVKIALGVVAGLLVAAYAGGAFAFSNLYYPGTQIAGIDVSLMTADDAAEHIAGSVQDYQLHISGVGLDWTYTPAEGSFSVDAQAEAEAVLSGNEPLLWPYRLVTGLIAEREGTVDPNQTVPDVAVTYDEEDFTAQLGAAIDEVNATRSGTFDAAGAYDEAAGAFTVAKARSSQRINRDAIIAAAKEAIARADRELALDDSMYEEFASGATDEQLQAACDAANEIIGVDVTLKLGDKDVATLDGATMTQWITFDENLNPVLNESGLTDWIRNLASTQLDTVGTERTYTRPDGKQVTISGGTYGWVSDEATLAQLIQDAVANKQTGEIQIPTKQTAAQYNGMGGRDWGAYVDIDITEQRVRYYDANDQLVWESGCITGNPNTGHDTPTGIYFINNKEQNVKLTGAKDPETGEPEYISYVDYWMSFIGGAVGLHDADWQASSSFNDPTAYTWTGSHGCVNLPPDKAAELFNIVQLNDCVIVHM</sequence>
<dbReference type="Gene3D" id="3.10.20.800">
    <property type="match status" value="1"/>
</dbReference>
<feature type="transmembrane region" description="Helical" evidence="8">
    <location>
        <begin position="144"/>
        <end position="164"/>
    </location>
</feature>
<dbReference type="Gene3D" id="2.40.440.10">
    <property type="entry name" value="L,D-transpeptidase catalytic domain-like"/>
    <property type="match status" value="1"/>
</dbReference>
<evidence type="ECO:0000256" key="8">
    <source>
        <dbReference type="SAM" id="Phobius"/>
    </source>
</evidence>
<dbReference type="SUPFAM" id="SSF143985">
    <property type="entry name" value="L,D-transpeptidase pre-catalytic domain-like"/>
    <property type="match status" value="1"/>
</dbReference>
<organism evidence="10 11">
    <name type="scientific">Collinsella ihumii</name>
    <dbReference type="NCBI Taxonomy" id="1720204"/>
    <lineage>
        <taxon>Bacteria</taxon>
        <taxon>Bacillati</taxon>
        <taxon>Actinomycetota</taxon>
        <taxon>Coriobacteriia</taxon>
        <taxon>Coriobacteriales</taxon>
        <taxon>Coriobacteriaceae</taxon>
        <taxon>Collinsella</taxon>
    </lineage>
</organism>
<keyword evidence="8" id="KW-1133">Transmembrane helix</keyword>
<dbReference type="PROSITE" id="PS52029">
    <property type="entry name" value="LD_TPASE"/>
    <property type="match status" value="1"/>
</dbReference>
<feature type="domain" description="L,D-TPase catalytic" evidence="9">
    <location>
        <begin position="487"/>
        <end position="619"/>
    </location>
</feature>
<dbReference type="PANTHER" id="PTHR30582">
    <property type="entry name" value="L,D-TRANSPEPTIDASE"/>
    <property type="match status" value="1"/>
</dbReference>
<dbReference type="Pfam" id="PF03734">
    <property type="entry name" value="YkuD"/>
    <property type="match status" value="1"/>
</dbReference>
<dbReference type="EMBL" id="DYVF01000003">
    <property type="protein sequence ID" value="HJG29868.1"/>
    <property type="molecule type" value="Genomic_DNA"/>
</dbReference>
<name>A0A921INJ6_9ACTN</name>
<proteinExistence type="predicted"/>
<dbReference type="InterPro" id="IPR038063">
    <property type="entry name" value="Transpep_catalytic_dom"/>
</dbReference>
<reference evidence="10" key="2">
    <citation type="submission" date="2021-09" db="EMBL/GenBank/DDBJ databases">
        <authorList>
            <person name="Gilroy R."/>
        </authorList>
    </citation>
    <scope>NUCLEOTIDE SEQUENCE</scope>
    <source>
        <strain evidence="10">ChiGjej2B2-7701</strain>
    </source>
</reference>
<comment type="pathway">
    <text evidence="1 6">Cell wall biogenesis; peptidoglycan biosynthesis.</text>
</comment>
<dbReference type="GO" id="GO:0071972">
    <property type="term" value="F:peptidoglycan L,D-transpeptidase activity"/>
    <property type="evidence" value="ECO:0007669"/>
    <property type="project" value="TreeGrafter"/>
</dbReference>
<evidence type="ECO:0000259" key="9">
    <source>
        <dbReference type="PROSITE" id="PS52029"/>
    </source>
</evidence>
<keyword evidence="5 6" id="KW-0961">Cell wall biogenesis/degradation</keyword>
<accession>A0A921INJ6</accession>
<dbReference type="GO" id="GO:0071555">
    <property type="term" value="P:cell wall organization"/>
    <property type="evidence" value="ECO:0007669"/>
    <property type="project" value="UniProtKB-UniRule"/>
</dbReference>
<comment type="caution">
    <text evidence="10">The sequence shown here is derived from an EMBL/GenBank/DDBJ whole genome shotgun (WGS) entry which is preliminary data.</text>
</comment>
<dbReference type="GO" id="GO:0018104">
    <property type="term" value="P:peptidoglycan-protein cross-linking"/>
    <property type="evidence" value="ECO:0007669"/>
    <property type="project" value="TreeGrafter"/>
</dbReference>
<evidence type="ECO:0000313" key="10">
    <source>
        <dbReference type="EMBL" id="HJG29868.1"/>
    </source>
</evidence>
<evidence type="ECO:0000256" key="3">
    <source>
        <dbReference type="ARBA" id="ARBA00022960"/>
    </source>
</evidence>
<protein>
    <submittedName>
        <fullName evidence="10">L,D-transpeptidase/peptidoglycan binding protein</fullName>
    </submittedName>
</protein>
<keyword evidence="8" id="KW-0812">Transmembrane</keyword>